<dbReference type="InterPro" id="IPR003660">
    <property type="entry name" value="HAMP_dom"/>
</dbReference>
<dbReference type="InterPro" id="IPR024478">
    <property type="entry name" value="HlyB_4HB_MCP"/>
</dbReference>
<dbReference type="PROSITE" id="PS50111">
    <property type="entry name" value="CHEMOTAXIS_TRANSDUC_2"/>
    <property type="match status" value="1"/>
</dbReference>
<keyword evidence="2 9" id="KW-0812">Transmembrane</keyword>
<dbReference type="SMART" id="SM00283">
    <property type="entry name" value="MA"/>
    <property type="match status" value="1"/>
</dbReference>
<feature type="domain" description="Methyl-accepting transducer" evidence="10">
    <location>
        <begin position="272"/>
        <end position="508"/>
    </location>
</feature>
<evidence type="ECO:0000256" key="2">
    <source>
        <dbReference type="ARBA" id="ARBA00022692"/>
    </source>
</evidence>
<dbReference type="PANTHER" id="PTHR32089:SF119">
    <property type="entry name" value="METHYL-ACCEPTING CHEMOTAXIS PROTEIN CTPL"/>
    <property type="match status" value="1"/>
</dbReference>
<comment type="similarity">
    <text evidence="6">Belongs to the methyl-accepting chemotaxis (MCP) protein family.</text>
</comment>
<evidence type="ECO:0000256" key="1">
    <source>
        <dbReference type="ARBA" id="ARBA00004141"/>
    </source>
</evidence>
<gene>
    <name evidence="12" type="ORF">ACFPQA_12205</name>
</gene>
<dbReference type="CDD" id="cd06225">
    <property type="entry name" value="HAMP"/>
    <property type="match status" value="1"/>
</dbReference>
<sequence length="546" mass="57870">MKALNHVSLKWRMAVLVLVPLSAIAGLSIYAVVVFSEINRGVSSIYNDRVVPLKDLKIISDDYAVLVVDAINKANAGLMTAEQARGQLVEAQAIISEKWQKFTATRLTEREQALVAEVEALFSDADAAIADAVAILGQSSGNVQGQLDTLDGPLYGVIDPVAAKIAELIDLQLDVAASERASVGQLYDQSKILYPAVAAAAGVLTLGASALIVLSITSPIHAMRRVMGEVADRSDLSRRIDVEGSDELAELAGALNHMLEQFDQVIRQLSSVSDEVATASEELSAINASAEKNIEAQSEQTDQVATAMNQMSAASSDVARSADEAQSAARTAKELGVKGRVNGEKGREALHRLAEEIRRVADRIHSLESKSAEIRKVTQVINEIAEQTNLLALNAAIEAARAGEHGRGFSVVADEVRSLAQRTQSSTAEIAGVVESLIEENKATVAVMQSSLEKVEDNRTLSEEVAETINAIGDAIDHIFQMGEQIASASEQQSVAAEQVSGNLTHIVDLSSQNLSGAQQSSAASGELARLAAAMKDQVSAFRTSA</sequence>
<organism evidence="12 13">
    <name type="scientific">Marinobacter koreensis</name>
    <dbReference type="NCBI Taxonomy" id="335974"/>
    <lineage>
        <taxon>Bacteria</taxon>
        <taxon>Pseudomonadati</taxon>
        <taxon>Pseudomonadota</taxon>
        <taxon>Gammaproteobacteria</taxon>
        <taxon>Pseudomonadales</taxon>
        <taxon>Marinobacteraceae</taxon>
        <taxon>Marinobacter</taxon>
    </lineage>
</organism>
<dbReference type="InterPro" id="IPR004089">
    <property type="entry name" value="MCPsignal_dom"/>
</dbReference>
<evidence type="ECO:0000259" key="10">
    <source>
        <dbReference type="PROSITE" id="PS50111"/>
    </source>
</evidence>
<evidence type="ECO:0000313" key="12">
    <source>
        <dbReference type="EMBL" id="MFC5545821.1"/>
    </source>
</evidence>
<dbReference type="SMART" id="SM00304">
    <property type="entry name" value="HAMP"/>
    <property type="match status" value="2"/>
</dbReference>
<evidence type="ECO:0000256" key="8">
    <source>
        <dbReference type="SAM" id="Coils"/>
    </source>
</evidence>
<keyword evidence="13" id="KW-1185">Reference proteome</keyword>
<proteinExistence type="inferred from homology"/>
<evidence type="ECO:0000256" key="7">
    <source>
        <dbReference type="PROSITE-ProRule" id="PRU00284"/>
    </source>
</evidence>
<evidence type="ECO:0000256" key="5">
    <source>
        <dbReference type="ARBA" id="ARBA00023224"/>
    </source>
</evidence>
<evidence type="ECO:0000256" key="3">
    <source>
        <dbReference type="ARBA" id="ARBA00022989"/>
    </source>
</evidence>
<reference evidence="13" key="1">
    <citation type="journal article" date="2019" name="Int. J. Syst. Evol. Microbiol.">
        <title>The Global Catalogue of Microorganisms (GCM) 10K type strain sequencing project: providing services to taxonomists for standard genome sequencing and annotation.</title>
        <authorList>
            <consortium name="The Broad Institute Genomics Platform"/>
            <consortium name="The Broad Institute Genome Sequencing Center for Infectious Disease"/>
            <person name="Wu L."/>
            <person name="Ma J."/>
        </authorList>
    </citation>
    <scope>NUCLEOTIDE SEQUENCE [LARGE SCALE GENOMIC DNA]</scope>
    <source>
        <strain evidence="13">CGMCC 4.1799</strain>
    </source>
</reference>
<dbReference type="Pfam" id="PF12729">
    <property type="entry name" value="4HB_MCP_1"/>
    <property type="match status" value="1"/>
</dbReference>
<dbReference type="EMBL" id="JBHSNL010000004">
    <property type="protein sequence ID" value="MFC5545821.1"/>
    <property type="molecule type" value="Genomic_DNA"/>
</dbReference>
<name>A0ABW0RM64_9GAMM</name>
<dbReference type="Pfam" id="PF00015">
    <property type="entry name" value="MCPsignal"/>
    <property type="match status" value="1"/>
</dbReference>
<dbReference type="Proteomes" id="UP001596055">
    <property type="component" value="Unassembled WGS sequence"/>
</dbReference>
<evidence type="ECO:0000259" key="11">
    <source>
        <dbReference type="PROSITE" id="PS50885"/>
    </source>
</evidence>
<feature type="transmembrane region" description="Helical" evidence="9">
    <location>
        <begin position="192"/>
        <end position="217"/>
    </location>
</feature>
<protein>
    <submittedName>
        <fullName evidence="12">Methyl-accepting chemotaxis protein</fullName>
    </submittedName>
</protein>
<evidence type="ECO:0000313" key="13">
    <source>
        <dbReference type="Proteomes" id="UP001596055"/>
    </source>
</evidence>
<comment type="caution">
    <text evidence="12">The sequence shown here is derived from an EMBL/GenBank/DDBJ whole genome shotgun (WGS) entry which is preliminary data.</text>
</comment>
<keyword evidence="4 9" id="KW-0472">Membrane</keyword>
<dbReference type="Gene3D" id="1.10.287.950">
    <property type="entry name" value="Methyl-accepting chemotaxis protein"/>
    <property type="match status" value="1"/>
</dbReference>
<evidence type="ECO:0000256" key="4">
    <source>
        <dbReference type="ARBA" id="ARBA00023136"/>
    </source>
</evidence>
<accession>A0ABW0RM64</accession>
<dbReference type="Pfam" id="PF00672">
    <property type="entry name" value="HAMP"/>
    <property type="match status" value="1"/>
</dbReference>
<dbReference type="RefSeq" id="WP_248159844.1">
    <property type="nucleotide sequence ID" value="NZ_JAKZAJ010000005.1"/>
</dbReference>
<dbReference type="CDD" id="cd11386">
    <property type="entry name" value="MCP_signal"/>
    <property type="match status" value="1"/>
</dbReference>
<keyword evidence="5 7" id="KW-0807">Transducer</keyword>
<dbReference type="PANTHER" id="PTHR32089">
    <property type="entry name" value="METHYL-ACCEPTING CHEMOTAXIS PROTEIN MCPB"/>
    <property type="match status" value="1"/>
</dbReference>
<evidence type="ECO:0000256" key="6">
    <source>
        <dbReference type="ARBA" id="ARBA00029447"/>
    </source>
</evidence>
<keyword evidence="8" id="KW-0175">Coiled coil</keyword>
<evidence type="ECO:0000256" key="9">
    <source>
        <dbReference type="SAM" id="Phobius"/>
    </source>
</evidence>
<keyword evidence="3 9" id="KW-1133">Transmembrane helix</keyword>
<feature type="coiled-coil region" evidence="8">
    <location>
        <begin position="350"/>
        <end position="387"/>
    </location>
</feature>
<dbReference type="SUPFAM" id="SSF58104">
    <property type="entry name" value="Methyl-accepting chemotaxis protein (MCP) signaling domain"/>
    <property type="match status" value="1"/>
</dbReference>
<feature type="domain" description="HAMP" evidence="11">
    <location>
        <begin position="214"/>
        <end position="267"/>
    </location>
</feature>
<dbReference type="PROSITE" id="PS50885">
    <property type="entry name" value="HAMP"/>
    <property type="match status" value="1"/>
</dbReference>
<comment type="subcellular location">
    <subcellularLocation>
        <location evidence="1">Membrane</location>
        <topology evidence="1">Multi-pass membrane protein</topology>
    </subcellularLocation>
</comment>